<dbReference type="InterPro" id="IPR028082">
    <property type="entry name" value="Peripla_BP_I"/>
</dbReference>
<keyword evidence="6" id="KW-1185">Reference proteome</keyword>
<keyword evidence="3" id="KW-0732">Signal</keyword>
<comment type="similarity">
    <text evidence="2">Belongs to the bacterial solute-binding protein 2 family.</text>
</comment>
<dbReference type="InterPro" id="IPR025997">
    <property type="entry name" value="SBP_2_dom"/>
</dbReference>
<evidence type="ECO:0000259" key="4">
    <source>
        <dbReference type="Pfam" id="PF13407"/>
    </source>
</evidence>
<feature type="signal peptide" evidence="3">
    <location>
        <begin position="1"/>
        <end position="26"/>
    </location>
</feature>
<evidence type="ECO:0000256" key="3">
    <source>
        <dbReference type="SAM" id="SignalP"/>
    </source>
</evidence>
<gene>
    <name evidence="5" type="ORF">DHOM_10270</name>
</gene>
<dbReference type="PANTHER" id="PTHR30036">
    <property type="entry name" value="D-XYLOSE-BINDING PERIPLASMIC PROTEIN"/>
    <property type="match status" value="1"/>
</dbReference>
<dbReference type="Gene3D" id="3.40.50.2300">
    <property type="match status" value="2"/>
</dbReference>
<dbReference type="Pfam" id="PF13407">
    <property type="entry name" value="Peripla_BP_4"/>
    <property type="match status" value="1"/>
</dbReference>
<feature type="domain" description="Periplasmic binding protein" evidence="4">
    <location>
        <begin position="50"/>
        <end position="305"/>
    </location>
</feature>
<protein>
    <recommendedName>
        <fullName evidence="4">Periplasmic binding protein domain-containing protein</fullName>
    </recommendedName>
</protein>
<reference evidence="5 6" key="1">
    <citation type="submission" date="2014-01" db="EMBL/GenBank/DDBJ databases">
        <title>Draft genome sequence of the multidrug-resistant clinical isolate Dermabacter hominis 1368.</title>
        <authorList>
            <person name="Albersmeier A."/>
            <person name="Bomholt C."/>
            <person name="Glaub A."/>
            <person name="Ruckert C."/>
            <person name="Soriano F."/>
            <person name="Fernandez-Natal I."/>
            <person name="Tauch A."/>
        </authorList>
    </citation>
    <scope>NUCLEOTIDE SEQUENCE [LARGE SCALE GENOMIC DNA]</scope>
    <source>
        <strain evidence="5 6">1368</strain>
    </source>
</reference>
<evidence type="ECO:0000313" key="6">
    <source>
        <dbReference type="Proteomes" id="UP000030182"/>
    </source>
</evidence>
<dbReference type="EMBL" id="JDRS01000022">
    <property type="protein sequence ID" value="KDS92580.1"/>
    <property type="molecule type" value="Genomic_DNA"/>
</dbReference>
<dbReference type="InterPro" id="IPR050555">
    <property type="entry name" value="Bact_Solute-Bind_Prot2"/>
</dbReference>
<dbReference type="PANTHER" id="PTHR30036:SF7">
    <property type="entry name" value="ABC TRANSPORTER PERIPLASMIC-BINDING PROTEIN YPHF"/>
    <property type="match status" value="1"/>
</dbReference>
<evidence type="ECO:0000256" key="1">
    <source>
        <dbReference type="ARBA" id="ARBA00004196"/>
    </source>
</evidence>
<dbReference type="CDD" id="cd20001">
    <property type="entry name" value="PBP1_LsrB_Quorum_Sensing-like"/>
    <property type="match status" value="1"/>
</dbReference>
<comment type="caution">
    <text evidence="5">The sequence shown here is derived from an EMBL/GenBank/DDBJ whole genome shotgun (WGS) entry which is preliminary data.</text>
</comment>
<organism evidence="5 6">
    <name type="scientific">Dermabacter hominis 1368</name>
    <dbReference type="NCBI Taxonomy" id="1450519"/>
    <lineage>
        <taxon>Bacteria</taxon>
        <taxon>Bacillati</taxon>
        <taxon>Actinomycetota</taxon>
        <taxon>Actinomycetes</taxon>
        <taxon>Micrococcales</taxon>
        <taxon>Dermabacteraceae</taxon>
        <taxon>Dermabacter</taxon>
    </lineage>
</organism>
<comment type="subcellular location">
    <subcellularLocation>
        <location evidence="1">Cell envelope</location>
    </subcellularLocation>
</comment>
<sequence>MNAEFAPSRRAMLFASLGILAIPSLAACGTTQGGTSGGEGGGNAAGAMVTVPKLTGIAWFNRMEEGVKEYAKKTSENAYYQGSSEADAAAQVKVLEDLIASKVAAICVTPFQPDAVEQTLKKAMDAGIKVVTHEAPSIKNADYDVEAFKNADYGINLMKLLAEKMGNKGEYAIMVGSLSSTTHMEWVNAAKEYQEKNFPEMKQVGDFVETSDDSQKAYEAMQELLSAHPNLAGVQGSASTDVVGVGQAVDEAGLQDKIAVVGTSTPKDTKDLLESGAIDVIQFWDPGHAAWAQNAIAKLLLDDKKVEEGTDLGIDGYGKITIEDKVVYGDNAWINVTKDNAGDYDY</sequence>
<accession>A0ABR4SHB2</accession>
<dbReference type="SUPFAM" id="SSF53822">
    <property type="entry name" value="Periplasmic binding protein-like I"/>
    <property type="match status" value="1"/>
</dbReference>
<proteinExistence type="inferred from homology"/>
<evidence type="ECO:0000256" key="2">
    <source>
        <dbReference type="ARBA" id="ARBA00007639"/>
    </source>
</evidence>
<feature type="chain" id="PRO_5046189916" description="Periplasmic binding protein domain-containing protein" evidence="3">
    <location>
        <begin position="27"/>
        <end position="346"/>
    </location>
</feature>
<dbReference type="Proteomes" id="UP000030182">
    <property type="component" value="Unassembled WGS sequence"/>
</dbReference>
<dbReference type="RefSeq" id="WP_016663554.1">
    <property type="nucleotide sequence ID" value="NZ_KN323183.1"/>
</dbReference>
<evidence type="ECO:0000313" key="5">
    <source>
        <dbReference type="EMBL" id="KDS92580.1"/>
    </source>
</evidence>
<name>A0ABR4SHB2_9MICO</name>